<gene>
    <name evidence="4" type="ORF">ACJIZ3_006344</name>
</gene>
<dbReference type="GO" id="GO:0005634">
    <property type="term" value="C:nucleus"/>
    <property type="evidence" value="ECO:0007669"/>
    <property type="project" value="UniProtKB-SubCell"/>
</dbReference>
<dbReference type="PANTHER" id="PTHR10562">
    <property type="entry name" value="SMALL UBIQUITIN-RELATED MODIFIER"/>
    <property type="match status" value="1"/>
</dbReference>
<dbReference type="SMART" id="SM00213">
    <property type="entry name" value="UBQ"/>
    <property type="match status" value="1"/>
</dbReference>
<reference evidence="4 5" key="1">
    <citation type="submission" date="2024-12" db="EMBL/GenBank/DDBJ databases">
        <title>The unique morphological basis and parallel evolutionary history of personate flowers in Penstemon.</title>
        <authorList>
            <person name="Depatie T.H."/>
            <person name="Wessinger C.A."/>
        </authorList>
    </citation>
    <scope>NUCLEOTIDE SEQUENCE [LARGE SCALE GENOMIC DNA]</scope>
    <source>
        <strain evidence="4">WTNN_2</strain>
        <tissue evidence="4">Leaf</tissue>
    </source>
</reference>
<dbReference type="PROSITE" id="PS50053">
    <property type="entry name" value="UBIQUITIN_2"/>
    <property type="match status" value="1"/>
</dbReference>
<evidence type="ECO:0000313" key="4">
    <source>
        <dbReference type="EMBL" id="KAL3820439.1"/>
    </source>
</evidence>
<keyword evidence="1" id="KW-0539">Nucleus</keyword>
<evidence type="ECO:0000256" key="1">
    <source>
        <dbReference type="RuleBase" id="RU361190"/>
    </source>
</evidence>
<dbReference type="InterPro" id="IPR022617">
    <property type="entry name" value="Rad60/SUMO-like_dom"/>
</dbReference>
<dbReference type="Gene3D" id="3.10.20.90">
    <property type="entry name" value="Phosphatidylinositol 3-kinase Catalytic Subunit, Chain A, domain 1"/>
    <property type="match status" value="1"/>
</dbReference>
<evidence type="ECO:0000256" key="2">
    <source>
        <dbReference type="SAM" id="MobiDB-lite"/>
    </source>
</evidence>
<dbReference type="Proteomes" id="UP001634393">
    <property type="component" value="Unassembled WGS sequence"/>
</dbReference>
<feature type="region of interest" description="Disordered" evidence="2">
    <location>
        <begin position="72"/>
        <end position="95"/>
    </location>
</feature>
<comment type="caution">
    <text evidence="4">The sequence shown here is derived from an EMBL/GenBank/DDBJ whole genome shotgun (WGS) entry which is preliminary data.</text>
</comment>
<organism evidence="4 5">
    <name type="scientific">Penstemon smallii</name>
    <dbReference type="NCBI Taxonomy" id="265156"/>
    <lineage>
        <taxon>Eukaryota</taxon>
        <taxon>Viridiplantae</taxon>
        <taxon>Streptophyta</taxon>
        <taxon>Embryophyta</taxon>
        <taxon>Tracheophyta</taxon>
        <taxon>Spermatophyta</taxon>
        <taxon>Magnoliopsida</taxon>
        <taxon>eudicotyledons</taxon>
        <taxon>Gunneridae</taxon>
        <taxon>Pentapetalae</taxon>
        <taxon>asterids</taxon>
        <taxon>lamiids</taxon>
        <taxon>Lamiales</taxon>
        <taxon>Plantaginaceae</taxon>
        <taxon>Cheloneae</taxon>
        <taxon>Penstemon</taxon>
    </lineage>
</organism>
<feature type="region of interest" description="Disordered" evidence="2">
    <location>
        <begin position="1"/>
        <end position="20"/>
    </location>
</feature>
<dbReference type="Pfam" id="PF11976">
    <property type="entry name" value="Rad60-SLD"/>
    <property type="match status" value="1"/>
</dbReference>
<dbReference type="CDD" id="cd16116">
    <property type="entry name" value="Ubl_Smt3_like"/>
    <property type="match status" value="1"/>
</dbReference>
<proteinExistence type="inferred from homology"/>
<evidence type="ECO:0000313" key="5">
    <source>
        <dbReference type="Proteomes" id="UP001634393"/>
    </source>
</evidence>
<protein>
    <recommendedName>
        <fullName evidence="1">Small ubiquitin-related modifier</fullName>
        <shortName evidence="1">SUMO</shortName>
    </recommendedName>
</protein>
<comment type="similarity">
    <text evidence="1">Belongs to the ubiquitin family. SUMO subfamily.</text>
</comment>
<feature type="compositionally biased region" description="Low complexity" evidence="2">
    <location>
        <begin position="84"/>
        <end position="95"/>
    </location>
</feature>
<name>A0ABD3S7K9_9LAMI</name>
<sequence>MSVQEEDRKPADNSSHITLKVQNQDGNEVIFRIKRSTQLKKLMHAYCDRHAWDFNSIRFLLDGRRVRDWQTPNELELEDDDQIDAMQDMDGGSTA</sequence>
<accession>A0ABD3S7K9</accession>
<evidence type="ECO:0000259" key="3">
    <source>
        <dbReference type="PROSITE" id="PS50053"/>
    </source>
</evidence>
<dbReference type="SUPFAM" id="SSF54236">
    <property type="entry name" value="Ubiquitin-like"/>
    <property type="match status" value="1"/>
</dbReference>
<comment type="subcellular location">
    <subcellularLocation>
        <location evidence="1">Nucleus</location>
    </subcellularLocation>
</comment>
<dbReference type="AlphaFoldDB" id="A0ABD3S7K9"/>
<feature type="domain" description="Ubiquitin-like" evidence="3">
    <location>
        <begin position="15"/>
        <end position="92"/>
    </location>
</feature>
<keyword evidence="5" id="KW-1185">Reference proteome</keyword>
<feature type="compositionally biased region" description="Basic and acidic residues" evidence="2">
    <location>
        <begin position="1"/>
        <end position="11"/>
    </location>
</feature>
<keyword evidence="1" id="KW-0833">Ubl conjugation pathway</keyword>
<dbReference type="EMBL" id="JBJXBP010000007">
    <property type="protein sequence ID" value="KAL3820439.1"/>
    <property type="molecule type" value="Genomic_DNA"/>
</dbReference>
<dbReference type="InterPro" id="IPR000626">
    <property type="entry name" value="Ubiquitin-like_dom"/>
</dbReference>
<dbReference type="InterPro" id="IPR029071">
    <property type="entry name" value="Ubiquitin-like_domsf"/>
</dbReference>